<keyword evidence="1" id="KW-0812">Transmembrane</keyword>
<keyword evidence="3" id="KW-1185">Reference proteome</keyword>
<evidence type="ECO:0000313" key="3">
    <source>
        <dbReference type="Proteomes" id="UP000036873"/>
    </source>
</evidence>
<keyword evidence="1" id="KW-1133">Transmembrane helix</keyword>
<reference evidence="3" key="1">
    <citation type="submission" date="2015-07" db="EMBL/GenBank/DDBJ databases">
        <title>Draft genome sequence of Acetobacterium bakii DSM 8293, a potential psychrophilic chemical producer through syngas fermentation.</title>
        <authorList>
            <person name="Song Y."/>
            <person name="Hwang S."/>
            <person name="Cho B.-K."/>
        </authorList>
    </citation>
    <scope>NUCLEOTIDE SEQUENCE [LARGE SCALE GENOMIC DNA]</scope>
    <source>
        <strain evidence="3">DSM 8239</strain>
    </source>
</reference>
<evidence type="ECO:0000256" key="1">
    <source>
        <dbReference type="SAM" id="Phobius"/>
    </source>
</evidence>
<accession>A0A0L6TWE0</accession>
<protein>
    <submittedName>
        <fullName evidence="2">Uncharacterized protein</fullName>
    </submittedName>
</protein>
<sequence length="305" mass="35458">MSNAKNSYPKDDEDVYFAENQQIIDVFSDFWSICGKTRKNYYRLCNIKKMIAYTPIIEKNKELLEDRTAKKISLIEGFEKISNKYNAFDKELIFDCQKGSDSFENIAIMFTRKILETISINEELGKNIYAGLEYLCKVRDFLNVSLRSVCKDTMNIDAEMQKFFICQNFDVSLDRDKTNNFELVCKNMSGFSSAEFHEKWVEVGHNRDELYPTANDFDKLIADKQKYFLFICNNTTLFYNQINEEKKERMLSRLNKSVLWLAFMSVVASIIALVPKKSDDMLSIGAGILGILLLLVLVFIIQSRE</sequence>
<dbReference type="EMBL" id="LGYO01000051">
    <property type="protein sequence ID" value="KNZ40594.1"/>
    <property type="molecule type" value="Genomic_DNA"/>
</dbReference>
<organism evidence="2 3">
    <name type="scientific">Acetobacterium bakii</name>
    <dbReference type="NCBI Taxonomy" id="52689"/>
    <lineage>
        <taxon>Bacteria</taxon>
        <taxon>Bacillati</taxon>
        <taxon>Bacillota</taxon>
        <taxon>Clostridia</taxon>
        <taxon>Eubacteriales</taxon>
        <taxon>Eubacteriaceae</taxon>
        <taxon>Acetobacterium</taxon>
    </lineage>
</organism>
<name>A0A0L6TWE0_9FIRM</name>
<feature type="transmembrane region" description="Helical" evidence="1">
    <location>
        <begin position="257"/>
        <end position="275"/>
    </location>
</feature>
<feature type="transmembrane region" description="Helical" evidence="1">
    <location>
        <begin position="281"/>
        <end position="301"/>
    </location>
</feature>
<dbReference type="Proteomes" id="UP000036873">
    <property type="component" value="Unassembled WGS sequence"/>
</dbReference>
<gene>
    <name evidence="2" type="ORF">AKG39_16740</name>
</gene>
<proteinExistence type="predicted"/>
<comment type="caution">
    <text evidence="2">The sequence shown here is derived from an EMBL/GenBank/DDBJ whole genome shotgun (WGS) entry which is preliminary data.</text>
</comment>
<evidence type="ECO:0000313" key="2">
    <source>
        <dbReference type="EMBL" id="KNZ40594.1"/>
    </source>
</evidence>
<dbReference type="AlphaFoldDB" id="A0A0L6TWE0"/>
<dbReference type="RefSeq" id="WP_050741544.1">
    <property type="nucleotide sequence ID" value="NZ_LGYO01000051.1"/>
</dbReference>
<keyword evidence="1" id="KW-0472">Membrane</keyword>